<dbReference type="Proteomes" id="UP000241701">
    <property type="component" value="Segment"/>
</dbReference>
<protein>
    <submittedName>
        <fullName evidence="1">Uncharacterized protein</fullName>
    </submittedName>
</protein>
<evidence type="ECO:0000313" key="2">
    <source>
        <dbReference type="Proteomes" id="UP000241701"/>
    </source>
</evidence>
<dbReference type="EMBL" id="MG428990">
    <property type="protein sequence ID" value="AUG87750.1"/>
    <property type="molecule type" value="Genomic_DNA"/>
</dbReference>
<organism evidence="1 2">
    <name type="scientific">Klebsiella phage Menlow</name>
    <dbReference type="NCBI Taxonomy" id="2054273"/>
    <lineage>
        <taxon>Viruses</taxon>
        <taxon>Duplodnaviria</taxon>
        <taxon>Heunggongvirae</taxon>
        <taxon>Uroviricota</taxon>
        <taxon>Caudoviricetes</taxon>
        <taxon>Pantevenvirales</taxon>
        <taxon>Ackermannviridae</taxon>
        <taxon>Taipeivirus</taxon>
        <taxon>Taipeivirus menlow</taxon>
    </lineage>
</organism>
<evidence type="ECO:0000313" key="1">
    <source>
        <dbReference type="EMBL" id="AUG87750.1"/>
    </source>
</evidence>
<sequence length="89" mass="9816">MSFTVTQNLKSFRTIPYLNLVESLSADSLQVTYTAKGVDSINGTTATVLFETQVEGLDATGQLYYSFEFTDLTTIFEDAEAALKNEISE</sequence>
<gene>
    <name evidence="1" type="ORF">CPT_Menlow_049</name>
</gene>
<proteinExistence type="predicted"/>
<name>A0A2H5BN44_9CAUD</name>
<keyword evidence="2" id="KW-1185">Reference proteome</keyword>
<accession>A0A2H5BN44</accession>
<reference evidence="2" key="1">
    <citation type="submission" date="2017-11" db="EMBL/GenBank/DDBJ databases">
        <title>Complete Genome of Klebsiella pneumoniae Myophage Menlow.</title>
        <authorList>
            <person name="Newkirk H.N."/>
            <person name="Lessor L."/>
            <person name="Liu M."/>
        </authorList>
    </citation>
    <scope>NUCLEOTIDE SEQUENCE [LARGE SCALE GENOMIC DNA]</scope>
</reference>